<proteinExistence type="inferred from homology"/>
<sequence length="304" mass="31352">MDTDTAERLISLGCGVAAAAAASAATNPLECVRVRYQVADVHTYKMKGKSVIKSPTSLFSFGLGIVRNEGYLRGLHLCGLSGWIASMSCAFGARMAMYDPVRGAINRLCGTSNSGTAFAAGLCTGALSNFAACPLFLAKTRIQAAAGPGVVDNTLLAELAAVQRAGGLAAQYAGSQALLLRGGCIAGGNMWGYDLGKRALKAHGHEEGPLFHAACSAFSAVTASVLAAPADLVLNRFHAATVRGARSPFTSIGACALAVVRNDGVAALFRGVGANFVKMAPTFLGTLPLYEQFRRLAGLGYLQT</sequence>
<keyword evidence="5" id="KW-0677">Repeat</keyword>
<dbReference type="Proteomes" id="UP000013827">
    <property type="component" value="Unassembled WGS sequence"/>
</dbReference>
<reference evidence="10" key="2">
    <citation type="submission" date="2024-10" db="UniProtKB">
        <authorList>
            <consortium name="EnsemblProtists"/>
        </authorList>
    </citation>
    <scope>IDENTIFICATION</scope>
</reference>
<dbReference type="PANTHER" id="PTHR45618">
    <property type="entry name" value="MITOCHONDRIAL DICARBOXYLATE CARRIER-RELATED"/>
    <property type="match status" value="1"/>
</dbReference>
<dbReference type="KEGG" id="ehx:EMIHUDRAFT_208419"/>
<dbReference type="EnsemblProtists" id="EOD20523">
    <property type="protein sequence ID" value="EOD20523"/>
    <property type="gene ID" value="EMIHUDRAFT_208419"/>
</dbReference>
<dbReference type="Pfam" id="PF00153">
    <property type="entry name" value="Mito_carr"/>
    <property type="match status" value="3"/>
</dbReference>
<evidence type="ECO:0000256" key="6">
    <source>
        <dbReference type="ARBA" id="ARBA00022989"/>
    </source>
</evidence>
<keyword evidence="7 8" id="KW-0472">Membrane</keyword>
<feature type="repeat" description="Solcar" evidence="8">
    <location>
        <begin position="112"/>
        <end position="199"/>
    </location>
</feature>
<dbReference type="GeneID" id="17266070"/>
<dbReference type="AlphaFoldDB" id="A0A0D3JAI8"/>
<feature type="repeat" description="Solcar" evidence="8">
    <location>
        <begin position="207"/>
        <end position="296"/>
    </location>
</feature>
<evidence type="ECO:0000256" key="1">
    <source>
        <dbReference type="ARBA" id="ARBA00004141"/>
    </source>
</evidence>
<evidence type="ECO:0000256" key="2">
    <source>
        <dbReference type="ARBA" id="ARBA00006375"/>
    </source>
</evidence>
<reference evidence="11" key="1">
    <citation type="journal article" date="2013" name="Nature">
        <title>Pan genome of the phytoplankton Emiliania underpins its global distribution.</title>
        <authorList>
            <person name="Read B.A."/>
            <person name="Kegel J."/>
            <person name="Klute M.J."/>
            <person name="Kuo A."/>
            <person name="Lefebvre S.C."/>
            <person name="Maumus F."/>
            <person name="Mayer C."/>
            <person name="Miller J."/>
            <person name="Monier A."/>
            <person name="Salamov A."/>
            <person name="Young J."/>
            <person name="Aguilar M."/>
            <person name="Claverie J.M."/>
            <person name="Frickenhaus S."/>
            <person name="Gonzalez K."/>
            <person name="Herman E.K."/>
            <person name="Lin Y.C."/>
            <person name="Napier J."/>
            <person name="Ogata H."/>
            <person name="Sarno A.F."/>
            <person name="Shmutz J."/>
            <person name="Schroeder D."/>
            <person name="de Vargas C."/>
            <person name="Verret F."/>
            <person name="von Dassow P."/>
            <person name="Valentin K."/>
            <person name="Van de Peer Y."/>
            <person name="Wheeler G."/>
            <person name="Dacks J.B."/>
            <person name="Delwiche C.F."/>
            <person name="Dyhrman S.T."/>
            <person name="Glockner G."/>
            <person name="John U."/>
            <person name="Richards T."/>
            <person name="Worden A.Z."/>
            <person name="Zhang X."/>
            <person name="Grigoriev I.V."/>
            <person name="Allen A.E."/>
            <person name="Bidle K."/>
            <person name="Borodovsky M."/>
            <person name="Bowler C."/>
            <person name="Brownlee C."/>
            <person name="Cock J.M."/>
            <person name="Elias M."/>
            <person name="Gladyshev V.N."/>
            <person name="Groth M."/>
            <person name="Guda C."/>
            <person name="Hadaegh A."/>
            <person name="Iglesias-Rodriguez M.D."/>
            <person name="Jenkins J."/>
            <person name="Jones B.M."/>
            <person name="Lawson T."/>
            <person name="Leese F."/>
            <person name="Lindquist E."/>
            <person name="Lobanov A."/>
            <person name="Lomsadze A."/>
            <person name="Malik S.B."/>
            <person name="Marsh M.E."/>
            <person name="Mackinder L."/>
            <person name="Mock T."/>
            <person name="Mueller-Roeber B."/>
            <person name="Pagarete A."/>
            <person name="Parker M."/>
            <person name="Probert I."/>
            <person name="Quesneville H."/>
            <person name="Raines C."/>
            <person name="Rensing S.A."/>
            <person name="Riano-Pachon D.M."/>
            <person name="Richier S."/>
            <person name="Rokitta S."/>
            <person name="Shiraiwa Y."/>
            <person name="Soanes D.M."/>
            <person name="van der Giezen M."/>
            <person name="Wahlund T.M."/>
            <person name="Williams B."/>
            <person name="Wilson W."/>
            <person name="Wolfe G."/>
            <person name="Wurch L.L."/>
        </authorList>
    </citation>
    <scope>NUCLEOTIDE SEQUENCE</scope>
</reference>
<keyword evidence="3 9" id="KW-0813">Transport</keyword>
<dbReference type="Gene3D" id="1.50.40.10">
    <property type="entry name" value="Mitochondrial carrier domain"/>
    <property type="match status" value="1"/>
</dbReference>
<dbReference type="GO" id="GO:0016020">
    <property type="term" value="C:membrane"/>
    <property type="evidence" value="ECO:0007669"/>
    <property type="project" value="UniProtKB-SubCell"/>
</dbReference>
<evidence type="ECO:0000256" key="7">
    <source>
        <dbReference type="ARBA" id="ARBA00023136"/>
    </source>
</evidence>
<evidence type="ECO:0000256" key="9">
    <source>
        <dbReference type="RuleBase" id="RU000488"/>
    </source>
</evidence>
<organism evidence="10 11">
    <name type="scientific">Emiliania huxleyi (strain CCMP1516)</name>
    <dbReference type="NCBI Taxonomy" id="280463"/>
    <lineage>
        <taxon>Eukaryota</taxon>
        <taxon>Haptista</taxon>
        <taxon>Haptophyta</taxon>
        <taxon>Prymnesiophyceae</taxon>
        <taxon>Isochrysidales</taxon>
        <taxon>Noelaerhabdaceae</taxon>
        <taxon>Emiliania</taxon>
    </lineage>
</organism>
<dbReference type="RefSeq" id="XP_005772952.1">
    <property type="nucleotide sequence ID" value="XM_005772895.1"/>
</dbReference>
<evidence type="ECO:0000256" key="4">
    <source>
        <dbReference type="ARBA" id="ARBA00022692"/>
    </source>
</evidence>
<dbReference type="SUPFAM" id="SSF103506">
    <property type="entry name" value="Mitochondrial carrier"/>
    <property type="match status" value="1"/>
</dbReference>
<protein>
    <recommendedName>
        <fullName evidence="12">Mitochondrial carrier protein</fullName>
    </recommendedName>
</protein>
<dbReference type="InterPro" id="IPR050391">
    <property type="entry name" value="Mito_Metabolite_Transporter"/>
</dbReference>
<evidence type="ECO:0000313" key="11">
    <source>
        <dbReference type="Proteomes" id="UP000013827"/>
    </source>
</evidence>
<dbReference type="InterPro" id="IPR023395">
    <property type="entry name" value="MCP_dom_sf"/>
</dbReference>
<evidence type="ECO:0008006" key="12">
    <source>
        <dbReference type="Google" id="ProtNLM"/>
    </source>
</evidence>
<comment type="subcellular location">
    <subcellularLocation>
        <location evidence="1">Membrane</location>
        <topology evidence="1">Multi-pass membrane protein</topology>
    </subcellularLocation>
</comment>
<name>A0A0D3JAI8_EMIH1</name>
<dbReference type="PaxDb" id="2903-EOD20523"/>
<keyword evidence="6" id="KW-1133">Transmembrane helix</keyword>
<evidence type="ECO:0000256" key="5">
    <source>
        <dbReference type="ARBA" id="ARBA00022737"/>
    </source>
</evidence>
<dbReference type="HOGENOM" id="CLU_957880_0_0_1"/>
<comment type="similarity">
    <text evidence="2 9">Belongs to the mitochondrial carrier (TC 2.A.29) family.</text>
</comment>
<evidence type="ECO:0000256" key="3">
    <source>
        <dbReference type="ARBA" id="ARBA00022448"/>
    </source>
</evidence>
<dbReference type="InterPro" id="IPR018108">
    <property type="entry name" value="MCP_transmembrane"/>
</dbReference>
<dbReference type="PROSITE" id="PS50920">
    <property type="entry name" value="SOLCAR"/>
    <property type="match status" value="2"/>
</dbReference>
<evidence type="ECO:0000256" key="8">
    <source>
        <dbReference type="PROSITE-ProRule" id="PRU00282"/>
    </source>
</evidence>
<dbReference type="eggNOG" id="KOG0755">
    <property type="taxonomic scope" value="Eukaryota"/>
</dbReference>
<evidence type="ECO:0000313" key="10">
    <source>
        <dbReference type="EnsemblProtists" id="EOD20523"/>
    </source>
</evidence>
<dbReference type="OMA" id="WIASMSC"/>
<keyword evidence="4 8" id="KW-0812">Transmembrane</keyword>
<keyword evidence="11" id="KW-1185">Reference proteome</keyword>
<accession>A0A0D3JAI8</accession>